<gene>
    <name evidence="1" type="ORF">VFPPC_02191</name>
</gene>
<proteinExistence type="predicted"/>
<accession>A0A179F6U2</accession>
<dbReference type="AlphaFoldDB" id="A0A179F6U2"/>
<protein>
    <submittedName>
        <fullName evidence="1">Uncharacterized protein</fullName>
    </submittedName>
</protein>
<keyword evidence="2" id="KW-1185">Reference proteome</keyword>
<evidence type="ECO:0000313" key="2">
    <source>
        <dbReference type="Proteomes" id="UP000078397"/>
    </source>
</evidence>
<dbReference type="Proteomes" id="UP000078397">
    <property type="component" value="Unassembled WGS sequence"/>
</dbReference>
<evidence type="ECO:0000313" key="1">
    <source>
        <dbReference type="EMBL" id="OAQ61186.1"/>
    </source>
</evidence>
<dbReference type="EMBL" id="LSBJ02000001">
    <property type="protein sequence ID" value="OAQ61186.1"/>
    <property type="molecule type" value="Genomic_DNA"/>
</dbReference>
<organism evidence="1 2">
    <name type="scientific">Pochonia chlamydosporia 170</name>
    <dbReference type="NCBI Taxonomy" id="1380566"/>
    <lineage>
        <taxon>Eukaryota</taxon>
        <taxon>Fungi</taxon>
        <taxon>Dikarya</taxon>
        <taxon>Ascomycota</taxon>
        <taxon>Pezizomycotina</taxon>
        <taxon>Sordariomycetes</taxon>
        <taxon>Hypocreomycetidae</taxon>
        <taxon>Hypocreales</taxon>
        <taxon>Clavicipitaceae</taxon>
        <taxon>Pochonia</taxon>
    </lineage>
</organism>
<sequence length="185" mass="21417">MSKATQNKTHQLYLVRKTDRGFLTFAFKNLNANKEEAWGYVGLYGQRFDGEIGQSIVVKDETGCKRLPGKYLYLGSTGPHDDKDLARRMREAIENYLKQNDDARIDRVKDGEFFGHPKWFPNCGTKNSPEYWRAMNHEGIISEEEFGKNVHWLYQLAAEVFVSEMQHPTKAGPPPEKEVPWETYP</sequence>
<dbReference type="RefSeq" id="XP_018138995.1">
    <property type="nucleotide sequence ID" value="XM_018281883.1"/>
</dbReference>
<dbReference type="GeneID" id="28845877"/>
<reference evidence="1 2" key="1">
    <citation type="journal article" date="2016" name="PLoS Pathog.">
        <title>Biosynthesis of antibiotic leucinostatins in bio-control fungus Purpureocillium lilacinum and their inhibition on phytophthora revealed by genome mining.</title>
        <authorList>
            <person name="Wang G."/>
            <person name="Liu Z."/>
            <person name="Lin R."/>
            <person name="Li E."/>
            <person name="Mao Z."/>
            <person name="Ling J."/>
            <person name="Yang Y."/>
            <person name="Yin W.B."/>
            <person name="Xie B."/>
        </authorList>
    </citation>
    <scope>NUCLEOTIDE SEQUENCE [LARGE SCALE GENOMIC DNA]</scope>
    <source>
        <strain evidence="1">170</strain>
    </source>
</reference>
<comment type="caution">
    <text evidence="1">The sequence shown here is derived from an EMBL/GenBank/DDBJ whole genome shotgun (WGS) entry which is preliminary data.</text>
</comment>
<name>A0A179F6U2_METCM</name>
<dbReference type="KEGG" id="pchm:VFPPC_02191"/>